<dbReference type="PANTHER" id="PTHR30354">
    <property type="entry name" value="GNT FAMILY GLUCONATE TRANSPORTER"/>
    <property type="match status" value="1"/>
</dbReference>
<feature type="transmembrane region" description="Helical" evidence="1">
    <location>
        <begin position="409"/>
        <end position="430"/>
    </location>
</feature>
<keyword evidence="1" id="KW-0472">Membrane</keyword>
<feature type="transmembrane region" description="Helical" evidence="1">
    <location>
        <begin position="250"/>
        <end position="272"/>
    </location>
</feature>
<feature type="transmembrane region" description="Helical" evidence="1">
    <location>
        <begin position="97"/>
        <end position="122"/>
    </location>
</feature>
<keyword evidence="1" id="KW-0812">Transmembrane</keyword>
<feature type="transmembrane region" description="Helical" evidence="1">
    <location>
        <begin position="175"/>
        <end position="196"/>
    </location>
</feature>
<keyword evidence="1" id="KW-1133">Transmembrane helix</keyword>
<feature type="transmembrane region" description="Helical" evidence="1">
    <location>
        <begin position="225"/>
        <end position="244"/>
    </location>
</feature>
<dbReference type="RefSeq" id="WP_072864272.1">
    <property type="nucleotide sequence ID" value="NZ_FQUX01000008.1"/>
</dbReference>
<dbReference type="Proteomes" id="UP000184406">
    <property type="component" value="Unassembled WGS sequence"/>
</dbReference>
<dbReference type="GO" id="GO:0005886">
    <property type="term" value="C:plasma membrane"/>
    <property type="evidence" value="ECO:0007669"/>
    <property type="project" value="TreeGrafter"/>
</dbReference>
<feature type="transmembrane region" description="Helical" evidence="1">
    <location>
        <begin position="330"/>
        <end position="359"/>
    </location>
</feature>
<feature type="transmembrane region" description="Helical" evidence="1">
    <location>
        <begin position="293"/>
        <end position="310"/>
    </location>
</feature>
<dbReference type="PANTHER" id="PTHR30354:SF11">
    <property type="entry name" value="PERMEASE"/>
    <property type="match status" value="1"/>
</dbReference>
<evidence type="ECO:0000256" key="1">
    <source>
        <dbReference type="SAM" id="Phobius"/>
    </source>
</evidence>
<dbReference type="AlphaFoldDB" id="A0A1M5F0Q4"/>
<evidence type="ECO:0000313" key="2">
    <source>
        <dbReference type="EMBL" id="SHF85026.1"/>
    </source>
</evidence>
<dbReference type="Pfam" id="PF02447">
    <property type="entry name" value="GntP_permease"/>
    <property type="match status" value="1"/>
</dbReference>
<reference evidence="3" key="1">
    <citation type="submission" date="2016-11" db="EMBL/GenBank/DDBJ databases">
        <authorList>
            <person name="Varghese N."/>
            <person name="Submissions S."/>
        </authorList>
    </citation>
    <scope>NUCLEOTIDE SEQUENCE [LARGE SCALE GENOMIC DNA]</scope>
    <source>
        <strain evidence="3">DSM 17539</strain>
    </source>
</reference>
<dbReference type="OrthoDB" id="9787129at2"/>
<feature type="transmembrane region" description="Helical" evidence="1">
    <location>
        <begin position="371"/>
        <end position="394"/>
    </location>
</feature>
<dbReference type="GO" id="GO:0015128">
    <property type="term" value="F:gluconate transmembrane transporter activity"/>
    <property type="evidence" value="ECO:0007669"/>
    <property type="project" value="InterPro"/>
</dbReference>
<dbReference type="InterPro" id="IPR003474">
    <property type="entry name" value="Glcn_transporter"/>
</dbReference>
<accession>A0A1M5F0Q4</accession>
<feature type="transmembrane region" description="Helical" evidence="1">
    <location>
        <begin position="134"/>
        <end position="155"/>
    </location>
</feature>
<keyword evidence="3" id="KW-1185">Reference proteome</keyword>
<proteinExistence type="predicted"/>
<evidence type="ECO:0000313" key="3">
    <source>
        <dbReference type="Proteomes" id="UP000184406"/>
    </source>
</evidence>
<dbReference type="EMBL" id="FQUX01000008">
    <property type="protein sequence ID" value="SHF85026.1"/>
    <property type="molecule type" value="Genomic_DNA"/>
</dbReference>
<sequence length="432" mass="45530">MTALLILFLCIILLIVSVTVFKVHPIPALLITGLILGLATGSSVAMVTDSLLSGFGNTLKWIGLIILFGTLLGEILAETGGADVIADSIINLFGVKYLPLSMAIIGFLIGIPVFMDVAYLTLLPTIMVLSRKSGHSVMTLGLSLAMSLTVAHALIPPTPGPLAVAAILEINLGDIIPFNVLVAIGAITGGMIWIRFNKKNLNIESKSQHYIDTPEKKELHGFKRVLPFAALLVPLLLMSIGTIFPGDNPIIAFIKNPVWALMIGVVFALPLLDAKDFSVTLNKYFQTSGAKSAIVILITGTGGAFGQVIKDTEIVSSLFADTGSIAAMGIVIPFLLSFLFTTVTGSITVSLITSASIIAPLVSNGTLDPEFTAAAIGAGSLGVIHVNSSFFWLFKEVHDFSVSKLLKTFSLLSAVVSLSGGLLILVIYLIKG</sequence>
<organism evidence="2 3">
    <name type="scientific">Arenibacter palladensis</name>
    <dbReference type="NCBI Taxonomy" id="237373"/>
    <lineage>
        <taxon>Bacteria</taxon>
        <taxon>Pseudomonadati</taxon>
        <taxon>Bacteroidota</taxon>
        <taxon>Flavobacteriia</taxon>
        <taxon>Flavobacteriales</taxon>
        <taxon>Flavobacteriaceae</taxon>
        <taxon>Arenibacter</taxon>
    </lineage>
</organism>
<gene>
    <name evidence="2" type="ORF">SAMN03080594_10892</name>
</gene>
<feature type="transmembrane region" description="Helical" evidence="1">
    <location>
        <begin position="28"/>
        <end position="47"/>
    </location>
</feature>
<feature type="transmembrane region" description="Helical" evidence="1">
    <location>
        <begin position="59"/>
        <end position="77"/>
    </location>
</feature>
<protein>
    <submittedName>
        <fullName evidence="2">Gluconate:H+ symporter, GntP family</fullName>
    </submittedName>
</protein>
<name>A0A1M5F0Q4_9FLAO</name>